<reference evidence="2" key="1">
    <citation type="submission" date="2018-01" db="EMBL/GenBank/DDBJ databases">
        <title>An insight into the sialome of Amazonian anophelines.</title>
        <authorList>
            <person name="Ribeiro J.M."/>
            <person name="Scarpassa V."/>
            <person name="Calvo E."/>
        </authorList>
    </citation>
    <scope>NUCLEOTIDE SEQUENCE</scope>
    <source>
        <tissue evidence="2">Salivary glands</tissue>
    </source>
</reference>
<feature type="signal peptide" evidence="1">
    <location>
        <begin position="1"/>
        <end position="21"/>
    </location>
</feature>
<name>A0A2M4CB05_9DIPT</name>
<keyword evidence="1" id="KW-0732">Signal</keyword>
<feature type="chain" id="PRO_5014831129" evidence="1">
    <location>
        <begin position="22"/>
        <end position="83"/>
    </location>
</feature>
<evidence type="ECO:0000256" key="1">
    <source>
        <dbReference type="SAM" id="SignalP"/>
    </source>
</evidence>
<organism evidence="2">
    <name type="scientific">Anopheles marajoara</name>
    <dbReference type="NCBI Taxonomy" id="58244"/>
    <lineage>
        <taxon>Eukaryota</taxon>
        <taxon>Metazoa</taxon>
        <taxon>Ecdysozoa</taxon>
        <taxon>Arthropoda</taxon>
        <taxon>Hexapoda</taxon>
        <taxon>Insecta</taxon>
        <taxon>Pterygota</taxon>
        <taxon>Neoptera</taxon>
        <taxon>Endopterygota</taxon>
        <taxon>Diptera</taxon>
        <taxon>Nematocera</taxon>
        <taxon>Culicoidea</taxon>
        <taxon>Culicidae</taxon>
        <taxon>Anophelinae</taxon>
        <taxon>Anopheles</taxon>
    </lineage>
</organism>
<proteinExistence type="predicted"/>
<accession>A0A2M4CB05</accession>
<protein>
    <submittedName>
        <fullName evidence="2">Putative secreted protein</fullName>
    </submittedName>
</protein>
<sequence length="83" mass="9714">MFSCLDLICFCFLHSYLFSKAIPYDSCCMIMLRESSLACILEPYSFFGFLSLLKVYEFQEMNLTSLATNTFLYRGLLVFKTIR</sequence>
<evidence type="ECO:0000313" key="2">
    <source>
        <dbReference type="EMBL" id="MBW62532.1"/>
    </source>
</evidence>
<dbReference type="AlphaFoldDB" id="A0A2M4CB05"/>
<dbReference type="EMBL" id="GGFJ01013391">
    <property type="protein sequence ID" value="MBW62532.1"/>
    <property type="molecule type" value="Transcribed_RNA"/>
</dbReference>